<proteinExistence type="predicted"/>
<reference evidence="1 2" key="2">
    <citation type="journal article" date="2011" name="J. Bacteriol.">
        <title>Genomes of three methylotrophs from a single niche uncover genetic and metabolic divergence of Methylophilaceae.</title>
        <authorList>
            <person name="Lapidus A."/>
            <person name="Clum A."/>
            <person name="Labutti K."/>
            <person name="Kaluzhnaya M.G."/>
            <person name="Lim S."/>
            <person name="Beck D.A."/>
            <person name="Glavina Del Rio T."/>
            <person name="Nolan M."/>
            <person name="Mavromatis K."/>
            <person name="Huntemann M."/>
            <person name="Lucas S."/>
            <person name="Lidstrom M.E."/>
            <person name="Ivanova N."/>
            <person name="Chistoserdova L."/>
        </authorList>
    </citation>
    <scope>NUCLEOTIDE SEQUENCE [LARGE SCALE GENOMIC DNA]</scope>
    <source>
        <strain evidence="1 2">SIP3-4</strain>
    </source>
</reference>
<reference evidence="2" key="1">
    <citation type="submission" date="2009-07" db="EMBL/GenBank/DDBJ databases">
        <title>Complete sequence of chromosome of Methylovorus sp. SIP3-4.</title>
        <authorList>
            <person name="Lucas S."/>
            <person name="Copeland A."/>
            <person name="Lapidus A."/>
            <person name="Glavina del Rio T."/>
            <person name="Tice H."/>
            <person name="Bruce D."/>
            <person name="Goodwin L."/>
            <person name="Pitluck S."/>
            <person name="Clum A."/>
            <person name="Larimer F."/>
            <person name="Land M."/>
            <person name="Hauser L."/>
            <person name="Kyrpides N."/>
            <person name="Mikhailova N."/>
            <person name="Kayluzhnaya M."/>
            <person name="Chistoserdova L."/>
        </authorList>
    </citation>
    <scope>NUCLEOTIDE SEQUENCE [LARGE SCALE GENOMIC DNA]</scope>
    <source>
        <strain evidence="2">SIP3-4</strain>
    </source>
</reference>
<evidence type="ECO:0000313" key="1">
    <source>
        <dbReference type="EMBL" id="ACT51178.1"/>
    </source>
</evidence>
<organism evidence="1 2">
    <name type="scientific">Methylovorus glucosotrophus (strain SIP3-4)</name>
    <dbReference type="NCBI Taxonomy" id="582744"/>
    <lineage>
        <taxon>Bacteria</taxon>
        <taxon>Pseudomonadati</taxon>
        <taxon>Pseudomonadota</taxon>
        <taxon>Betaproteobacteria</taxon>
        <taxon>Nitrosomonadales</taxon>
        <taxon>Methylophilaceae</taxon>
        <taxon>Methylovorus</taxon>
    </lineage>
</organism>
<protein>
    <submittedName>
        <fullName evidence="1">Uncharacterized protein</fullName>
    </submittedName>
</protein>
<dbReference type="EMBL" id="CP001674">
    <property type="protein sequence ID" value="ACT51178.1"/>
    <property type="molecule type" value="Genomic_DNA"/>
</dbReference>
<sequence length="45" mass="4998">MQIACLASAFLLMQITFRVGCTSVVSLLEAIFPTLCIHFIFIGDY</sequence>
<keyword evidence="2" id="KW-1185">Reference proteome</keyword>
<evidence type="ECO:0000313" key="2">
    <source>
        <dbReference type="Proteomes" id="UP000002743"/>
    </source>
</evidence>
<dbReference type="Proteomes" id="UP000002743">
    <property type="component" value="Chromosome"/>
</dbReference>
<name>C6X735_METGS</name>
<gene>
    <name evidence="1" type="ordered locus">Msip34_1936</name>
</gene>
<dbReference type="HOGENOM" id="CLU_3201961_0_0_4"/>
<accession>C6X735</accession>
<dbReference type="AlphaFoldDB" id="C6X735"/>
<dbReference type="KEGG" id="mei:Msip34_1936"/>